<dbReference type="FunFam" id="1.10.10.10:FF:000853">
    <property type="entry name" value="ETS-Like transcription Factor homolog"/>
    <property type="match status" value="1"/>
</dbReference>
<evidence type="ECO:0000313" key="12">
    <source>
        <dbReference type="Proteomes" id="UP000001554"/>
    </source>
</evidence>
<evidence type="ECO:0000256" key="10">
    <source>
        <dbReference type="SAM" id="MobiDB-lite"/>
    </source>
</evidence>
<name>A0A9J7LJJ0_BRAFL</name>
<evidence type="ECO:0000256" key="1">
    <source>
        <dbReference type="ARBA" id="ARBA00004123"/>
    </source>
</evidence>
<keyword evidence="5 9" id="KW-0238">DNA-binding</keyword>
<keyword evidence="8 9" id="KW-0539">Nucleus</keyword>
<evidence type="ECO:0000256" key="4">
    <source>
        <dbReference type="ARBA" id="ARBA00023015"/>
    </source>
</evidence>
<keyword evidence="7" id="KW-0804">Transcription</keyword>
<dbReference type="PROSITE" id="PS50061">
    <property type="entry name" value="ETS_DOMAIN_3"/>
    <property type="match status" value="1"/>
</dbReference>
<protein>
    <submittedName>
        <fullName evidence="13 14">ETS-related transcription factor Elf-2-like isoform X1</fullName>
    </submittedName>
</protein>
<evidence type="ECO:0000256" key="2">
    <source>
        <dbReference type="ARBA" id="ARBA00005562"/>
    </source>
</evidence>
<evidence type="ECO:0000256" key="3">
    <source>
        <dbReference type="ARBA" id="ARBA00022553"/>
    </source>
</evidence>
<reference evidence="13 14" key="2">
    <citation type="submission" date="2025-04" db="UniProtKB">
        <authorList>
            <consortium name="RefSeq"/>
        </authorList>
    </citation>
    <scope>IDENTIFICATION</scope>
    <source>
        <strain evidence="13 14">S238N-H82</strain>
        <tissue evidence="13 14">Testes</tissue>
    </source>
</reference>
<evidence type="ECO:0000313" key="15">
    <source>
        <dbReference type="RefSeq" id="XP_035682913.1"/>
    </source>
</evidence>
<reference evidence="12" key="1">
    <citation type="journal article" date="2020" name="Nat. Ecol. Evol.">
        <title>Deeply conserved synteny resolves early events in vertebrate evolution.</title>
        <authorList>
            <person name="Simakov O."/>
            <person name="Marletaz F."/>
            <person name="Yue J.X."/>
            <person name="O'Connell B."/>
            <person name="Jenkins J."/>
            <person name="Brandt A."/>
            <person name="Calef R."/>
            <person name="Tung C.H."/>
            <person name="Huang T.K."/>
            <person name="Schmutz J."/>
            <person name="Satoh N."/>
            <person name="Yu J.K."/>
            <person name="Putnam N.H."/>
            <person name="Green R.E."/>
            <person name="Rokhsar D.S."/>
        </authorList>
    </citation>
    <scope>NUCLEOTIDE SEQUENCE [LARGE SCALE GENOMIC DNA]</scope>
    <source>
        <strain evidence="12">S238N-H82</strain>
    </source>
</reference>
<dbReference type="OMA" id="ETCEKEH"/>
<feature type="compositionally biased region" description="Basic residues" evidence="10">
    <location>
        <begin position="195"/>
        <end position="209"/>
    </location>
</feature>
<dbReference type="Gene3D" id="1.10.10.10">
    <property type="entry name" value="Winged helix-like DNA-binding domain superfamily/Winged helix DNA-binding domain"/>
    <property type="match status" value="1"/>
</dbReference>
<keyword evidence="4" id="KW-0805">Transcription regulation</keyword>
<evidence type="ECO:0000256" key="8">
    <source>
        <dbReference type="ARBA" id="ARBA00023242"/>
    </source>
</evidence>
<dbReference type="InterPro" id="IPR046328">
    <property type="entry name" value="ETS_fam"/>
</dbReference>
<dbReference type="GO" id="GO:0043565">
    <property type="term" value="F:sequence-specific DNA binding"/>
    <property type="evidence" value="ECO:0007669"/>
    <property type="project" value="InterPro"/>
</dbReference>
<dbReference type="RefSeq" id="XP_035682910.1">
    <property type="nucleotide sequence ID" value="XM_035827017.1"/>
</dbReference>
<dbReference type="Proteomes" id="UP000001554">
    <property type="component" value="Chromosome 7"/>
</dbReference>
<feature type="region of interest" description="Disordered" evidence="10">
    <location>
        <begin position="186"/>
        <end position="235"/>
    </location>
</feature>
<organism evidence="12 15">
    <name type="scientific">Branchiostoma floridae</name>
    <name type="common">Florida lancelet</name>
    <name type="synonym">Amphioxus</name>
    <dbReference type="NCBI Taxonomy" id="7739"/>
    <lineage>
        <taxon>Eukaryota</taxon>
        <taxon>Metazoa</taxon>
        <taxon>Chordata</taxon>
        <taxon>Cephalochordata</taxon>
        <taxon>Leptocardii</taxon>
        <taxon>Amphioxiformes</taxon>
        <taxon>Branchiostomatidae</taxon>
        <taxon>Branchiostoma</taxon>
    </lineage>
</organism>
<evidence type="ECO:0000259" key="11">
    <source>
        <dbReference type="PROSITE" id="PS50061"/>
    </source>
</evidence>
<dbReference type="OrthoDB" id="8196042at2759"/>
<dbReference type="InterPro" id="IPR036390">
    <property type="entry name" value="WH_DNA-bd_sf"/>
</dbReference>
<evidence type="ECO:0000256" key="7">
    <source>
        <dbReference type="ARBA" id="ARBA00023163"/>
    </source>
</evidence>
<dbReference type="AlphaFoldDB" id="A0A9J7LJJ0"/>
<evidence type="ECO:0000313" key="14">
    <source>
        <dbReference type="RefSeq" id="XP_035682911.1"/>
    </source>
</evidence>
<dbReference type="InterPro" id="IPR036388">
    <property type="entry name" value="WH-like_DNA-bd_sf"/>
</dbReference>
<proteinExistence type="inferred from homology"/>
<dbReference type="PANTHER" id="PTHR11849:SF191">
    <property type="entry name" value="ECDYSONE-INDUCED PROTEIN 74EF ISOFORM B"/>
    <property type="match status" value="1"/>
</dbReference>
<dbReference type="RefSeq" id="XP_035682913.1">
    <property type="nucleotide sequence ID" value="XM_035827020.1"/>
</dbReference>
<evidence type="ECO:0000256" key="5">
    <source>
        <dbReference type="ARBA" id="ARBA00023125"/>
    </source>
</evidence>
<keyword evidence="3" id="KW-0597">Phosphoprotein</keyword>
<comment type="subcellular location">
    <subcellularLocation>
        <location evidence="1 9">Nucleus</location>
    </subcellularLocation>
</comment>
<dbReference type="GO" id="GO:0006357">
    <property type="term" value="P:regulation of transcription by RNA polymerase II"/>
    <property type="evidence" value="ECO:0000318"/>
    <property type="project" value="GO_Central"/>
</dbReference>
<dbReference type="PROSITE" id="PS00345">
    <property type="entry name" value="ETS_DOMAIN_1"/>
    <property type="match status" value="1"/>
</dbReference>
<dbReference type="GO" id="GO:0045893">
    <property type="term" value="P:positive regulation of DNA-templated transcription"/>
    <property type="evidence" value="ECO:0007669"/>
    <property type="project" value="UniProtKB-ARBA"/>
</dbReference>
<evidence type="ECO:0000256" key="9">
    <source>
        <dbReference type="RuleBase" id="RU004019"/>
    </source>
</evidence>
<dbReference type="PANTHER" id="PTHR11849">
    <property type="entry name" value="ETS"/>
    <property type="match status" value="1"/>
</dbReference>
<dbReference type="GO" id="GO:0005634">
    <property type="term" value="C:nucleus"/>
    <property type="evidence" value="ECO:0000318"/>
    <property type="project" value="GO_Central"/>
</dbReference>
<dbReference type="InterPro" id="IPR022084">
    <property type="entry name" value="TF_Elf_N"/>
</dbReference>
<dbReference type="PROSITE" id="PS00346">
    <property type="entry name" value="ETS_DOMAIN_2"/>
    <property type="match status" value="1"/>
</dbReference>
<dbReference type="Pfam" id="PF12310">
    <property type="entry name" value="Elf-1_N"/>
    <property type="match status" value="1"/>
</dbReference>
<keyword evidence="12" id="KW-1185">Reference proteome</keyword>
<dbReference type="GO" id="GO:0000981">
    <property type="term" value="F:DNA-binding transcription factor activity, RNA polymerase II-specific"/>
    <property type="evidence" value="ECO:0000318"/>
    <property type="project" value="GO_Central"/>
</dbReference>
<dbReference type="RefSeq" id="XP_035682911.1">
    <property type="nucleotide sequence ID" value="XM_035827018.1"/>
</dbReference>
<dbReference type="InterPro" id="IPR000418">
    <property type="entry name" value="Ets_dom"/>
</dbReference>
<dbReference type="GO" id="GO:0030154">
    <property type="term" value="P:cell differentiation"/>
    <property type="evidence" value="ECO:0000318"/>
    <property type="project" value="GO_Central"/>
</dbReference>
<sequence>MTLVQHKQGLTFDFASNNMDHEDQSNPAVIVEPIERPAVEIKEEVEFVYIDSVVEHEEEVVSDTVEVSDKKDAEASVSQEKGRAMMAAQALVEMDSPTTAEAKPITKMEPPSPTDSGVSDMETNSHEENKARLHVVPVFPVAMGVPFIPPCAAGPPQVAMRPDVCVEVPPVMQSVQVQTMPTQLATAAIPVTPPKAKKVKKPRKPKTQRPKSPTSSSGSDTGSPEHGVSSPPMKRRREGNTIYLWEFLLELLQNKDTCPKIIKWTQKDKGIFKLVDSKAVSKLWGQHKNKPDMNYETMGRALRYYYQRGILAKVDGQRLVYQFKEVPKNIVDVEALETTVEHMVTSE</sequence>
<dbReference type="PRINTS" id="PR00454">
    <property type="entry name" value="ETSDOMAIN"/>
</dbReference>
<comment type="similarity">
    <text evidence="2 9">Belongs to the ETS family.</text>
</comment>
<dbReference type="KEGG" id="bfo:118420289"/>
<feature type="compositionally biased region" description="Low complexity" evidence="10">
    <location>
        <begin position="210"/>
        <end position="224"/>
    </location>
</feature>
<accession>A0A9J7LJJ0</accession>
<evidence type="ECO:0000313" key="13">
    <source>
        <dbReference type="RefSeq" id="XP_035682910.1"/>
    </source>
</evidence>
<gene>
    <name evidence="13 14 15" type="primary">LOC118420289</name>
</gene>
<keyword evidence="6" id="KW-0010">Activator</keyword>
<dbReference type="Pfam" id="PF00178">
    <property type="entry name" value="Ets"/>
    <property type="match status" value="1"/>
</dbReference>
<feature type="region of interest" description="Disordered" evidence="10">
    <location>
        <begin position="103"/>
        <end position="122"/>
    </location>
</feature>
<dbReference type="SMART" id="SM00413">
    <property type="entry name" value="ETS"/>
    <property type="match status" value="1"/>
</dbReference>
<dbReference type="SUPFAM" id="SSF46785">
    <property type="entry name" value="Winged helix' DNA-binding domain"/>
    <property type="match status" value="1"/>
</dbReference>
<feature type="domain" description="ETS" evidence="11">
    <location>
        <begin position="242"/>
        <end position="324"/>
    </location>
</feature>
<dbReference type="GeneID" id="118420289"/>
<evidence type="ECO:0000256" key="6">
    <source>
        <dbReference type="ARBA" id="ARBA00023159"/>
    </source>
</evidence>